<sequence>MALKVIIIRAGVGGLATAAILRDNAEVVLLERGDEERISGGQGLGLGPNATKILDSLGYDRVRSRAVTSKGIKAYDTATGDLVEKISMDMVQQYGADWLMTLRKDFRTELLRLATEQRYGHGVTPTIRYNCRVVDIDVHDGEVELQGGQILEADLIVLASGIHSDLKDRILGSNRFVATPTGQSIFRFLVSAENATKAAGKLPEWWNPDVGAYLSIMRTNDDTNRALITYPCRDFKYVNFSCAFPNHLLRERAEESWLADGDHDEVMEIFKDFPTPYSTFMKFGNYAITTLYPLMCEVARSSSAMRRMPWLPSKAKAGPKPIEDAEGFRLLADAGVSRQDVPAILKRWDQARRPRASQVQEHTRQASRKLNEKDSMNNMAYNWSYDSILKTLKALKG</sequence>
<evidence type="ECO:0000313" key="1">
    <source>
        <dbReference type="EMBL" id="KAJ3541660.1"/>
    </source>
</evidence>
<organism evidence="1 2">
    <name type="scientific">Fusarium decemcellulare</name>
    <dbReference type="NCBI Taxonomy" id="57161"/>
    <lineage>
        <taxon>Eukaryota</taxon>
        <taxon>Fungi</taxon>
        <taxon>Dikarya</taxon>
        <taxon>Ascomycota</taxon>
        <taxon>Pezizomycotina</taxon>
        <taxon>Sordariomycetes</taxon>
        <taxon>Hypocreomycetidae</taxon>
        <taxon>Hypocreales</taxon>
        <taxon>Nectriaceae</taxon>
        <taxon>Fusarium</taxon>
        <taxon>Fusarium decemcellulare species complex</taxon>
    </lineage>
</organism>
<gene>
    <name evidence="1" type="ORF">NM208_g4504</name>
</gene>
<evidence type="ECO:0000313" key="2">
    <source>
        <dbReference type="Proteomes" id="UP001148629"/>
    </source>
</evidence>
<reference evidence="1" key="1">
    <citation type="submission" date="2022-08" db="EMBL/GenBank/DDBJ databases">
        <title>Genome Sequence of Fusarium decemcellulare.</title>
        <authorList>
            <person name="Buettner E."/>
        </authorList>
    </citation>
    <scope>NUCLEOTIDE SEQUENCE</scope>
    <source>
        <strain evidence="1">Babe19</strain>
    </source>
</reference>
<accession>A0ACC1SKW4</accession>
<comment type="caution">
    <text evidence="1">The sequence shown here is derived from an EMBL/GenBank/DDBJ whole genome shotgun (WGS) entry which is preliminary data.</text>
</comment>
<dbReference type="EMBL" id="JANRMS010000339">
    <property type="protein sequence ID" value="KAJ3541660.1"/>
    <property type="molecule type" value="Genomic_DNA"/>
</dbReference>
<dbReference type="Proteomes" id="UP001148629">
    <property type="component" value="Unassembled WGS sequence"/>
</dbReference>
<protein>
    <submittedName>
        <fullName evidence="1">Uncharacterized protein</fullName>
    </submittedName>
</protein>
<keyword evidence="2" id="KW-1185">Reference proteome</keyword>
<proteinExistence type="predicted"/>
<name>A0ACC1SKW4_9HYPO</name>